<evidence type="ECO:0000256" key="1">
    <source>
        <dbReference type="SAM" id="MobiDB-lite"/>
    </source>
</evidence>
<dbReference type="OrthoDB" id="6129702at2759"/>
<proteinExistence type="predicted"/>
<feature type="region of interest" description="Disordered" evidence="1">
    <location>
        <begin position="1"/>
        <end position="22"/>
    </location>
</feature>
<keyword evidence="3" id="KW-1185">Reference proteome</keyword>
<protein>
    <submittedName>
        <fullName evidence="2">DgyrCDS14713</fullName>
    </submittedName>
</protein>
<comment type="caution">
    <text evidence="2">The sequence shown here is derived from an EMBL/GenBank/DDBJ whole genome shotgun (WGS) entry which is preliminary data.</text>
</comment>
<reference evidence="2 3" key="1">
    <citation type="submission" date="2020-08" db="EMBL/GenBank/DDBJ databases">
        <authorList>
            <person name="Hejnol A."/>
        </authorList>
    </citation>
    <scope>NUCLEOTIDE SEQUENCE [LARGE SCALE GENOMIC DNA]</scope>
</reference>
<evidence type="ECO:0000313" key="2">
    <source>
        <dbReference type="EMBL" id="CAD5126629.1"/>
    </source>
</evidence>
<dbReference type="AlphaFoldDB" id="A0A7I8WEZ8"/>
<gene>
    <name evidence="2" type="ORF">DGYR_LOCUS13865</name>
</gene>
<name>A0A7I8WEZ8_9ANNE</name>
<evidence type="ECO:0000313" key="3">
    <source>
        <dbReference type="Proteomes" id="UP000549394"/>
    </source>
</evidence>
<accession>A0A7I8WEZ8</accession>
<organism evidence="2 3">
    <name type="scientific">Dimorphilus gyrociliatus</name>
    <dbReference type="NCBI Taxonomy" id="2664684"/>
    <lineage>
        <taxon>Eukaryota</taxon>
        <taxon>Metazoa</taxon>
        <taxon>Spiralia</taxon>
        <taxon>Lophotrochozoa</taxon>
        <taxon>Annelida</taxon>
        <taxon>Polychaeta</taxon>
        <taxon>Polychaeta incertae sedis</taxon>
        <taxon>Dinophilidae</taxon>
        <taxon>Dimorphilus</taxon>
    </lineage>
</organism>
<sequence>MKRKRNHSNNNNDQEDVAKKASDLKKAYEEKDYKKLKVAIDKASVKPINPLLIKDLSKANELKANLEKICGQTDEWKECQVFIKYACSYSILKKIKALKILTVDPAIILRAEQIICELNLQEVKEASAGAAAFYLWCKGNIDIYKKINKEEIGKSQPATRKIQKNTFYHLFIIKLLRRH</sequence>
<dbReference type="EMBL" id="CAJFCJ010000066">
    <property type="protein sequence ID" value="CAD5126629.1"/>
    <property type="molecule type" value="Genomic_DNA"/>
</dbReference>
<dbReference type="Proteomes" id="UP000549394">
    <property type="component" value="Unassembled WGS sequence"/>
</dbReference>